<dbReference type="InterPro" id="IPR008613">
    <property type="entry name" value="Excalibur_Ca-bd_domain"/>
</dbReference>
<proteinExistence type="predicted"/>
<organism evidence="2 3">
    <name type="scientific">Cypionkella sinensis</name>
    <dbReference type="NCBI Taxonomy" id="1756043"/>
    <lineage>
        <taxon>Bacteria</taxon>
        <taxon>Pseudomonadati</taxon>
        <taxon>Pseudomonadota</taxon>
        <taxon>Alphaproteobacteria</taxon>
        <taxon>Rhodobacterales</taxon>
        <taxon>Paracoccaceae</taxon>
        <taxon>Cypionkella</taxon>
    </lineage>
</organism>
<reference evidence="3" key="1">
    <citation type="journal article" date="2019" name="Int. J. Syst. Evol. Microbiol.">
        <title>The Global Catalogue of Microorganisms (GCM) 10K type strain sequencing project: providing services to taxonomists for standard genome sequencing and annotation.</title>
        <authorList>
            <consortium name="The Broad Institute Genomics Platform"/>
            <consortium name="The Broad Institute Genome Sequencing Center for Infectious Disease"/>
            <person name="Wu L."/>
            <person name="Ma J."/>
        </authorList>
    </citation>
    <scope>NUCLEOTIDE SEQUENCE [LARGE SCALE GENOMIC DNA]</scope>
    <source>
        <strain evidence="3">KCTC 52039</strain>
    </source>
</reference>
<evidence type="ECO:0000259" key="1">
    <source>
        <dbReference type="SMART" id="SM00894"/>
    </source>
</evidence>
<dbReference type="SMART" id="SM00894">
    <property type="entry name" value="Excalibur"/>
    <property type="match status" value="1"/>
</dbReference>
<gene>
    <name evidence="2" type="ORF">ACFOGH_14825</name>
</gene>
<dbReference type="Proteomes" id="UP001595547">
    <property type="component" value="Unassembled WGS sequence"/>
</dbReference>
<protein>
    <submittedName>
        <fullName evidence="2">Excalibur calcium-binding domain-containing protein</fullName>
    </submittedName>
</protein>
<evidence type="ECO:0000313" key="3">
    <source>
        <dbReference type="Proteomes" id="UP001595547"/>
    </source>
</evidence>
<feature type="domain" description="Excalibur calcium-binding" evidence="1">
    <location>
        <begin position="38"/>
        <end position="74"/>
    </location>
</feature>
<dbReference type="Pfam" id="PF05901">
    <property type="entry name" value="Excalibur"/>
    <property type="match status" value="1"/>
</dbReference>
<dbReference type="EMBL" id="JBHRTO010000001">
    <property type="protein sequence ID" value="MFC3182273.1"/>
    <property type="molecule type" value="Genomic_DNA"/>
</dbReference>
<comment type="caution">
    <text evidence="2">The sequence shown here is derived from an EMBL/GenBank/DDBJ whole genome shotgun (WGS) entry which is preliminary data.</text>
</comment>
<name>A0ABV7J370_9RHOB</name>
<keyword evidence="3" id="KW-1185">Reference proteome</keyword>
<accession>A0ABV7J370</accession>
<dbReference type="RefSeq" id="WP_380073853.1">
    <property type="nucleotide sequence ID" value="NZ_JBHRTO010000001.1"/>
</dbReference>
<evidence type="ECO:0000313" key="2">
    <source>
        <dbReference type="EMBL" id="MFC3182273.1"/>
    </source>
</evidence>
<sequence length="77" mass="8203">MPPDGRSSWTILGASFSVTEIPISVTPEQRAATESLANFRNCDGARTAGATPIYLGEPDYCEAMDSSSDGIACEPYR</sequence>